<keyword evidence="2" id="KW-0732">Signal</keyword>
<evidence type="ECO:0000256" key="1">
    <source>
        <dbReference type="PIRSR" id="PIRSR611757-1"/>
    </source>
</evidence>
<dbReference type="InterPro" id="IPR011757">
    <property type="entry name" value="Lytic_transglycosylase_MltB"/>
</dbReference>
<dbReference type="CDD" id="cd13399">
    <property type="entry name" value="Slt35-like"/>
    <property type="match status" value="1"/>
</dbReference>
<accession>A0A4R3HWB5</accession>
<dbReference type="InterPro" id="IPR031304">
    <property type="entry name" value="SLT_2"/>
</dbReference>
<evidence type="ECO:0000313" key="5">
    <source>
        <dbReference type="Proteomes" id="UP000295382"/>
    </source>
</evidence>
<evidence type="ECO:0000256" key="2">
    <source>
        <dbReference type="SAM" id="SignalP"/>
    </source>
</evidence>
<sequence>MKFSKLSRRAVRPLFLALAVSLTMPVLARDAVVSKQSAAKSKLRKVSLQQEPQPGEFANFGQWKEVAAFIDTMVERHGFDRKALETLFRETKHVESAIQLVKPAPPGKPKNWRAYRSRFIEPIRIQAGANFWNQHAQALERAEQTYGVPAEIIVGIIGVETIYGRNTGNFRVLDTLTTLGFDYPDTPNRDARMKFFRDQLEHTLLYARDLGVDPFTLLGSYAGAIGLPQFMPGSIRNFAVDFDGDGKIDLRNSPVDAIGSVANFLVQHGWQSGQPIVFPATVTTRNSDGVPDNRWEAFIGQSLEAKYSLEDMRAAGIASNGEAPNHLPYGLVDLQNGTEATEYWLGAANFFAITKYNRSFFYAMSVVELGRAVKAARGN</sequence>
<dbReference type="SUPFAM" id="SSF53955">
    <property type="entry name" value="Lysozyme-like"/>
    <property type="match status" value="1"/>
</dbReference>
<proteinExistence type="predicted"/>
<dbReference type="Proteomes" id="UP000295382">
    <property type="component" value="Unassembled WGS sequence"/>
</dbReference>
<feature type="domain" description="Transglycosylase SLT" evidence="3">
    <location>
        <begin position="64"/>
        <end position="370"/>
    </location>
</feature>
<dbReference type="Pfam" id="PF13406">
    <property type="entry name" value="SLT_2"/>
    <property type="match status" value="1"/>
</dbReference>
<dbReference type="Gene3D" id="1.10.530.10">
    <property type="match status" value="1"/>
</dbReference>
<dbReference type="GO" id="GO:0008933">
    <property type="term" value="F:peptidoglycan lytic transglycosylase activity"/>
    <property type="evidence" value="ECO:0007669"/>
    <property type="project" value="TreeGrafter"/>
</dbReference>
<evidence type="ECO:0000259" key="3">
    <source>
        <dbReference type="Pfam" id="PF13406"/>
    </source>
</evidence>
<reference evidence="4 5" key="1">
    <citation type="submission" date="2019-03" db="EMBL/GenBank/DDBJ databases">
        <title>Genomic Encyclopedia of Type Strains, Phase IV (KMG-IV): sequencing the most valuable type-strain genomes for metagenomic binning, comparative biology and taxonomic classification.</title>
        <authorList>
            <person name="Goeker M."/>
        </authorList>
    </citation>
    <scope>NUCLEOTIDE SEQUENCE [LARGE SCALE GENOMIC DNA]</scope>
    <source>
        <strain evidence="4 5">DSM 7445</strain>
    </source>
</reference>
<feature type="chain" id="PRO_5020963872" evidence="2">
    <location>
        <begin position="29"/>
        <end position="379"/>
    </location>
</feature>
<keyword evidence="5" id="KW-1185">Reference proteome</keyword>
<dbReference type="PANTHER" id="PTHR30163:SF9">
    <property type="entry name" value="MEMBRANE-BOUND LYTIC MUREIN TRANSGLYCOSYLASE B"/>
    <property type="match status" value="1"/>
</dbReference>
<name>A0A4R3HWB5_PAULE</name>
<evidence type="ECO:0000313" key="4">
    <source>
        <dbReference type="EMBL" id="TCS36541.1"/>
    </source>
</evidence>
<comment type="caution">
    <text evidence="4">The sequence shown here is derived from an EMBL/GenBank/DDBJ whole genome shotgun (WGS) entry which is preliminary data.</text>
</comment>
<feature type="active site" evidence="1">
    <location>
        <position position="160"/>
    </location>
</feature>
<dbReference type="NCBIfam" id="TIGR02282">
    <property type="entry name" value="MltB"/>
    <property type="match status" value="1"/>
</dbReference>
<dbReference type="PANTHER" id="PTHR30163">
    <property type="entry name" value="MEMBRANE-BOUND LYTIC MUREIN TRANSGLYCOSYLASE B"/>
    <property type="match status" value="1"/>
</dbReference>
<dbReference type="OrthoDB" id="9772911at2"/>
<organism evidence="4 5">
    <name type="scientific">Paucimonas lemoignei</name>
    <name type="common">Pseudomonas lemoignei</name>
    <dbReference type="NCBI Taxonomy" id="29443"/>
    <lineage>
        <taxon>Bacteria</taxon>
        <taxon>Pseudomonadati</taxon>
        <taxon>Pseudomonadota</taxon>
        <taxon>Betaproteobacteria</taxon>
        <taxon>Burkholderiales</taxon>
        <taxon>Burkholderiaceae</taxon>
        <taxon>Paucimonas</taxon>
    </lineage>
</organism>
<dbReference type="Gene3D" id="1.10.8.350">
    <property type="entry name" value="Bacterial muramidase"/>
    <property type="match status" value="1"/>
</dbReference>
<dbReference type="EMBL" id="SLZQ01000006">
    <property type="protein sequence ID" value="TCS36541.1"/>
    <property type="molecule type" value="Genomic_DNA"/>
</dbReference>
<protein>
    <submittedName>
        <fullName evidence="4">Membrane-bound lytic murein transglycosylase B</fullName>
    </submittedName>
</protein>
<dbReference type="AlphaFoldDB" id="A0A4R3HWB5"/>
<dbReference type="GO" id="GO:0009253">
    <property type="term" value="P:peptidoglycan catabolic process"/>
    <property type="evidence" value="ECO:0007669"/>
    <property type="project" value="TreeGrafter"/>
</dbReference>
<dbReference type="InterPro" id="IPR023346">
    <property type="entry name" value="Lysozyme-like_dom_sf"/>
</dbReference>
<dbReference type="InterPro" id="IPR043426">
    <property type="entry name" value="MltB-like"/>
</dbReference>
<gene>
    <name evidence="4" type="ORF">EDC30_10681</name>
</gene>
<feature type="signal peptide" evidence="2">
    <location>
        <begin position="1"/>
        <end position="28"/>
    </location>
</feature>